<protein>
    <submittedName>
        <fullName evidence="1">Uncharacterized protein</fullName>
    </submittedName>
</protein>
<proteinExistence type="predicted"/>
<evidence type="ECO:0000313" key="2">
    <source>
        <dbReference type="Proteomes" id="UP000008311"/>
    </source>
</evidence>
<dbReference type="InParanoid" id="B9S5N7"/>
<name>B9S5N7_RICCO</name>
<dbReference type="AlphaFoldDB" id="B9S5N7"/>
<accession>B9S5N7</accession>
<sequence length="89" mass="9703">MESYHYGTSFDTSIVHITHDFEDDDLPVGQSVPKELIVIIIGVNSSTKFDPFNLLGSGSTIGSRATSNRPSLAPPKGLPHYFLSAHLFL</sequence>
<keyword evidence="2" id="KW-1185">Reference proteome</keyword>
<evidence type="ECO:0000313" key="1">
    <source>
        <dbReference type="EMBL" id="EEF41080.1"/>
    </source>
</evidence>
<dbReference type="EMBL" id="EQ973875">
    <property type="protein sequence ID" value="EEF41080.1"/>
    <property type="molecule type" value="Genomic_DNA"/>
</dbReference>
<organism evidence="1 2">
    <name type="scientific">Ricinus communis</name>
    <name type="common">Castor bean</name>
    <dbReference type="NCBI Taxonomy" id="3988"/>
    <lineage>
        <taxon>Eukaryota</taxon>
        <taxon>Viridiplantae</taxon>
        <taxon>Streptophyta</taxon>
        <taxon>Embryophyta</taxon>
        <taxon>Tracheophyta</taxon>
        <taxon>Spermatophyta</taxon>
        <taxon>Magnoliopsida</taxon>
        <taxon>eudicotyledons</taxon>
        <taxon>Gunneridae</taxon>
        <taxon>Pentapetalae</taxon>
        <taxon>rosids</taxon>
        <taxon>fabids</taxon>
        <taxon>Malpighiales</taxon>
        <taxon>Euphorbiaceae</taxon>
        <taxon>Acalyphoideae</taxon>
        <taxon>Acalypheae</taxon>
        <taxon>Ricinus</taxon>
    </lineage>
</organism>
<dbReference type="Proteomes" id="UP000008311">
    <property type="component" value="Unassembled WGS sequence"/>
</dbReference>
<gene>
    <name evidence="1" type="ORF">RCOM_0756900</name>
</gene>
<reference evidence="2" key="1">
    <citation type="journal article" date="2010" name="Nat. Biotechnol.">
        <title>Draft genome sequence of the oilseed species Ricinus communis.</title>
        <authorList>
            <person name="Chan A.P."/>
            <person name="Crabtree J."/>
            <person name="Zhao Q."/>
            <person name="Lorenzi H."/>
            <person name="Orvis J."/>
            <person name="Puiu D."/>
            <person name="Melake-Berhan A."/>
            <person name="Jones K.M."/>
            <person name="Redman J."/>
            <person name="Chen G."/>
            <person name="Cahoon E.B."/>
            <person name="Gedil M."/>
            <person name="Stanke M."/>
            <person name="Haas B.J."/>
            <person name="Wortman J.R."/>
            <person name="Fraser-Liggett C.M."/>
            <person name="Ravel J."/>
            <person name="Rabinowicz P.D."/>
        </authorList>
    </citation>
    <scope>NUCLEOTIDE SEQUENCE [LARGE SCALE GENOMIC DNA]</scope>
    <source>
        <strain evidence="2">cv. Hale</strain>
    </source>
</reference>